<accession>A0ABU7FVN9</accession>
<keyword evidence="2 3" id="KW-0378">Hydrolase</keyword>
<feature type="non-terminal residue" evidence="3">
    <location>
        <position position="1"/>
    </location>
</feature>
<reference evidence="3" key="1">
    <citation type="submission" date="2024-01" db="EMBL/GenBank/DDBJ databases">
        <title>First draft genome sequence data of TA4-1, the type strain of Gram-positive actinobacterium Streptomyces chiangmaiensis.</title>
        <authorList>
            <person name="Yasawong M."/>
            <person name="Nantapong N."/>
        </authorList>
    </citation>
    <scope>NUCLEOTIDE SEQUENCE</scope>
    <source>
        <strain evidence="3">TA4-1</strain>
    </source>
</reference>
<dbReference type="Gene3D" id="3.40.50.1820">
    <property type="entry name" value="alpha/beta hydrolase"/>
    <property type="match status" value="1"/>
</dbReference>
<proteinExistence type="inferred from homology"/>
<keyword evidence="4" id="KW-1185">Reference proteome</keyword>
<dbReference type="SUPFAM" id="SSF53474">
    <property type="entry name" value="alpha/beta-Hydrolases"/>
    <property type="match status" value="1"/>
</dbReference>
<dbReference type="Proteomes" id="UP001333996">
    <property type="component" value="Unassembled WGS sequence"/>
</dbReference>
<organism evidence="3 4">
    <name type="scientific">Streptomyces chiangmaiensis</name>
    <dbReference type="NCBI Taxonomy" id="766497"/>
    <lineage>
        <taxon>Bacteria</taxon>
        <taxon>Bacillati</taxon>
        <taxon>Actinomycetota</taxon>
        <taxon>Actinomycetes</taxon>
        <taxon>Kitasatosporales</taxon>
        <taxon>Streptomycetaceae</taxon>
        <taxon>Streptomyces</taxon>
    </lineage>
</organism>
<evidence type="ECO:0000313" key="4">
    <source>
        <dbReference type="Proteomes" id="UP001333996"/>
    </source>
</evidence>
<dbReference type="EMBL" id="JAYWVC010000328">
    <property type="protein sequence ID" value="MED7828180.1"/>
    <property type="molecule type" value="Genomic_DNA"/>
</dbReference>
<dbReference type="GO" id="GO:0016787">
    <property type="term" value="F:hydrolase activity"/>
    <property type="evidence" value="ECO:0007669"/>
    <property type="project" value="UniProtKB-KW"/>
</dbReference>
<comment type="similarity">
    <text evidence="1">Belongs to the peptidase S33 family.</text>
</comment>
<evidence type="ECO:0000256" key="2">
    <source>
        <dbReference type="ARBA" id="ARBA00022801"/>
    </source>
</evidence>
<comment type="caution">
    <text evidence="3">The sequence shown here is derived from an EMBL/GenBank/DDBJ whole genome shotgun (WGS) entry which is preliminary data.</text>
</comment>
<dbReference type="PANTHER" id="PTHR21661">
    <property type="entry name" value="EPOXIDE HYDROLASE 1-RELATED"/>
    <property type="match status" value="1"/>
</dbReference>
<gene>
    <name evidence="3" type="ORF">VXC91_41480</name>
</gene>
<sequence length="227" mass="24630">YVAQGGDWGAVVSELMAVQASAGLVGIHTNLPGVVPSDVFKAIQTGSPLPSGLSGDEMRAVQQLANTYKQNGYLNIMGRRPQTLTGLVDSPVGLASFMLDHDARSLQLISRAFSGHPGGLTRDDVLDNVTLTGLTDTAVSAALLYWENKVSPFTVKGISLPVAVSVFPDELYQAPRSWAEQAYPHLIHYRKLDKGGHFAAWEQPHLFAEELRAGFRSLRQSAAFERR</sequence>
<evidence type="ECO:0000313" key="3">
    <source>
        <dbReference type="EMBL" id="MED7828180.1"/>
    </source>
</evidence>
<evidence type="ECO:0000256" key="1">
    <source>
        <dbReference type="ARBA" id="ARBA00010088"/>
    </source>
</evidence>
<dbReference type="PANTHER" id="PTHR21661:SF35">
    <property type="entry name" value="EPOXIDE HYDROLASE"/>
    <property type="match status" value="1"/>
</dbReference>
<name>A0ABU7FVN9_9ACTN</name>
<protein>
    <submittedName>
        <fullName evidence="3">Epoxide hydrolase</fullName>
    </submittedName>
</protein>
<dbReference type="InterPro" id="IPR029058">
    <property type="entry name" value="AB_hydrolase_fold"/>
</dbReference>